<feature type="domain" description="Cytochrome b5 heme-binding" evidence="6">
    <location>
        <begin position="3"/>
        <end position="79"/>
    </location>
</feature>
<dbReference type="GO" id="GO:0033539">
    <property type="term" value="P:fatty acid beta-oxidation using acyl-CoA dehydrogenase"/>
    <property type="evidence" value="ECO:0007669"/>
    <property type="project" value="TreeGrafter"/>
</dbReference>
<comment type="caution">
    <text evidence="7">The sequence shown here is derived from an EMBL/GenBank/DDBJ whole genome shotgun (WGS) entry which is preliminary data.</text>
</comment>
<protein>
    <submittedName>
        <fullName evidence="7">Long-chain specific acyl-CoA dehydrogenase, mitochondrial</fullName>
    </submittedName>
</protein>
<dbReference type="Pfam" id="PF02771">
    <property type="entry name" value="Acyl-CoA_dh_N"/>
    <property type="match status" value="1"/>
</dbReference>
<dbReference type="Pfam" id="PF00441">
    <property type="entry name" value="Acyl-CoA_dh_1"/>
    <property type="match status" value="1"/>
</dbReference>
<name>A0A2R5GAH2_9STRA</name>
<dbReference type="SMART" id="SM01117">
    <property type="entry name" value="Cyt-b5"/>
    <property type="match status" value="1"/>
</dbReference>
<dbReference type="Proteomes" id="UP000241890">
    <property type="component" value="Unassembled WGS sequence"/>
</dbReference>
<dbReference type="Gene3D" id="2.40.110.10">
    <property type="entry name" value="Butyryl-CoA Dehydrogenase, subunit A, domain 2"/>
    <property type="match status" value="1"/>
</dbReference>
<dbReference type="InterPro" id="IPR001199">
    <property type="entry name" value="Cyt_B5-like_heme/steroid-bd"/>
</dbReference>
<evidence type="ECO:0000313" key="8">
    <source>
        <dbReference type="Proteomes" id="UP000241890"/>
    </source>
</evidence>
<dbReference type="Gene3D" id="1.20.140.10">
    <property type="entry name" value="Butyryl-CoA Dehydrogenase, subunit A, domain 3"/>
    <property type="match status" value="1"/>
</dbReference>
<organism evidence="7 8">
    <name type="scientific">Hondaea fermentalgiana</name>
    <dbReference type="NCBI Taxonomy" id="2315210"/>
    <lineage>
        <taxon>Eukaryota</taxon>
        <taxon>Sar</taxon>
        <taxon>Stramenopiles</taxon>
        <taxon>Bigyra</taxon>
        <taxon>Labyrinthulomycetes</taxon>
        <taxon>Thraustochytrida</taxon>
        <taxon>Thraustochytriidae</taxon>
        <taxon>Hondaea</taxon>
    </lineage>
</organism>
<proteinExistence type="inferred from homology"/>
<keyword evidence="8" id="KW-1185">Reference proteome</keyword>
<dbReference type="PROSITE" id="PS50255">
    <property type="entry name" value="CYTOCHROME_B5_2"/>
    <property type="match status" value="1"/>
</dbReference>
<dbReference type="Gene3D" id="1.10.540.10">
    <property type="entry name" value="Acyl-CoA dehydrogenase/oxidase, N-terminal domain"/>
    <property type="match status" value="1"/>
</dbReference>
<evidence type="ECO:0000313" key="7">
    <source>
        <dbReference type="EMBL" id="GBG25553.1"/>
    </source>
</evidence>
<dbReference type="SUPFAM" id="SSF56645">
    <property type="entry name" value="Acyl-CoA dehydrogenase NM domain-like"/>
    <property type="match status" value="1"/>
</dbReference>
<dbReference type="SUPFAM" id="SSF55856">
    <property type="entry name" value="Cytochrome b5-like heme/steroid binding domain"/>
    <property type="match status" value="1"/>
</dbReference>
<dbReference type="InterPro" id="IPR006091">
    <property type="entry name" value="Acyl-CoA_Oxase/DH_mid-dom"/>
</dbReference>
<dbReference type="InterPro" id="IPR009100">
    <property type="entry name" value="AcylCoA_DH/oxidase_NM_dom_sf"/>
</dbReference>
<dbReference type="EMBL" id="BEYU01000013">
    <property type="protein sequence ID" value="GBG25553.1"/>
    <property type="molecule type" value="Genomic_DNA"/>
</dbReference>
<dbReference type="PANTHER" id="PTHR48083">
    <property type="entry name" value="MEDIUM-CHAIN SPECIFIC ACYL-COA DEHYDROGENASE, MITOCHONDRIAL-RELATED"/>
    <property type="match status" value="1"/>
</dbReference>
<dbReference type="GO" id="GO:0005737">
    <property type="term" value="C:cytoplasm"/>
    <property type="evidence" value="ECO:0007669"/>
    <property type="project" value="TreeGrafter"/>
</dbReference>
<sequence>MGVKTVSTKELAQHSTKENAWLVIDGNVYDVSKFAMLHPGGEEILYEYAGQDVTETFYGLHRHEVLAKYAPKLLVGRLEGTGEDELSILPFAENTGFQGFDSPYWTESHVDFRRNVRQWLHDNVRDAAEEGELSGKAPTQELFQLMGDVGLLAGRMGPGAAMKYAPKELFGLPKEKFDYFYEMILHEEVGRLACPGFVDGIGSGMAIGLPPVLQFGPDWMKDKVAKEVLSGEKRICLAITEAFAGSDVAHVKTRAELSADGTHYIVNGTKKWITNGHDSHYFTTLVRTGGEGHGGLSFMLIERGEGVETKKIKTSYSPSAGTAYITFENVKVPAENLIGGENMGFLLSMYNFVHERWMICAYINAGSRGMIDECLRWTQQRKAFGKPLLSQPVVRKQIGEMISRVEAVSAWTENITYRMCNMPYHEMSSKLAGQVCLLKYECTRVAHDVADMAVQIFGGRGITQSGMGKYVERFMRTYKFASILGGSEDVLIDAGLRLSMATAAKEFGNLARARL</sequence>
<evidence type="ECO:0000256" key="2">
    <source>
        <dbReference type="ARBA" id="ARBA00009347"/>
    </source>
</evidence>
<comment type="cofactor">
    <cofactor evidence="1">
        <name>FAD</name>
        <dbReference type="ChEBI" id="CHEBI:57692"/>
    </cofactor>
</comment>
<dbReference type="InterPro" id="IPR009075">
    <property type="entry name" value="AcylCo_DH/oxidase_C"/>
</dbReference>
<dbReference type="AlphaFoldDB" id="A0A2R5GAH2"/>
<accession>A0A2R5GAH2</accession>
<dbReference type="InterPro" id="IPR036250">
    <property type="entry name" value="AcylCo_DH-like_C"/>
</dbReference>
<evidence type="ECO:0000256" key="5">
    <source>
        <dbReference type="ARBA" id="ARBA00023002"/>
    </source>
</evidence>
<keyword evidence="3" id="KW-0285">Flavoprotein</keyword>
<dbReference type="GO" id="GO:0050660">
    <property type="term" value="F:flavin adenine dinucleotide binding"/>
    <property type="evidence" value="ECO:0007669"/>
    <property type="project" value="InterPro"/>
</dbReference>
<dbReference type="SUPFAM" id="SSF47203">
    <property type="entry name" value="Acyl-CoA dehydrogenase C-terminal domain-like"/>
    <property type="match status" value="1"/>
</dbReference>
<evidence type="ECO:0000259" key="6">
    <source>
        <dbReference type="PROSITE" id="PS50255"/>
    </source>
</evidence>
<dbReference type="InParanoid" id="A0A2R5GAH2"/>
<dbReference type="Pfam" id="PF00173">
    <property type="entry name" value="Cyt-b5"/>
    <property type="match status" value="1"/>
</dbReference>
<dbReference type="InterPro" id="IPR046373">
    <property type="entry name" value="Acyl-CoA_Oxase/DH_mid-dom_sf"/>
</dbReference>
<dbReference type="OrthoDB" id="10254877at2759"/>
<evidence type="ECO:0000256" key="4">
    <source>
        <dbReference type="ARBA" id="ARBA00022827"/>
    </source>
</evidence>
<keyword evidence="4" id="KW-0274">FAD</keyword>
<comment type="similarity">
    <text evidence="2">Belongs to the acyl-CoA dehydrogenase family.</text>
</comment>
<dbReference type="Pfam" id="PF02770">
    <property type="entry name" value="Acyl-CoA_dh_M"/>
    <property type="match status" value="1"/>
</dbReference>
<evidence type="ECO:0000256" key="1">
    <source>
        <dbReference type="ARBA" id="ARBA00001974"/>
    </source>
</evidence>
<gene>
    <name evidence="7" type="ORF">FCC1311_092331</name>
</gene>
<evidence type="ECO:0000256" key="3">
    <source>
        <dbReference type="ARBA" id="ARBA00022630"/>
    </source>
</evidence>
<reference evidence="7 8" key="1">
    <citation type="submission" date="2017-12" db="EMBL/GenBank/DDBJ databases">
        <title>Sequencing, de novo assembly and annotation of complete genome of a new Thraustochytrid species, strain FCC1311.</title>
        <authorList>
            <person name="Sedici K."/>
            <person name="Godart F."/>
            <person name="Aiese Cigliano R."/>
            <person name="Sanseverino W."/>
            <person name="Barakat M."/>
            <person name="Ortet P."/>
            <person name="Marechal E."/>
            <person name="Cagnac O."/>
            <person name="Amato A."/>
        </authorList>
    </citation>
    <scope>NUCLEOTIDE SEQUENCE [LARGE SCALE GENOMIC DNA]</scope>
</reference>
<dbReference type="InterPro" id="IPR050741">
    <property type="entry name" value="Acyl-CoA_dehydrogenase"/>
</dbReference>
<dbReference type="Gene3D" id="3.10.120.10">
    <property type="entry name" value="Cytochrome b5-like heme/steroid binding domain"/>
    <property type="match status" value="1"/>
</dbReference>
<keyword evidence="5" id="KW-0560">Oxidoreductase</keyword>
<dbReference type="InterPro" id="IPR036400">
    <property type="entry name" value="Cyt_B5-like_heme/steroid_sf"/>
</dbReference>
<dbReference type="InterPro" id="IPR037069">
    <property type="entry name" value="AcylCoA_DH/ox_N_sf"/>
</dbReference>
<dbReference type="PANTHER" id="PTHR48083:SF28">
    <property type="entry name" value="ACYL-COA DEHYDROGENASE FAMILY PROTEIN (AFU_ORTHOLOGUE AFUA_6G10880)-RELATED"/>
    <property type="match status" value="1"/>
</dbReference>
<dbReference type="InterPro" id="IPR013786">
    <property type="entry name" value="AcylCoA_DH/ox_N"/>
</dbReference>
<dbReference type="GO" id="GO:0003995">
    <property type="term" value="F:acyl-CoA dehydrogenase activity"/>
    <property type="evidence" value="ECO:0007669"/>
    <property type="project" value="TreeGrafter"/>
</dbReference>